<protein>
    <submittedName>
        <fullName evidence="2">Uncharacterized protein</fullName>
    </submittedName>
</protein>
<feature type="non-terminal residue" evidence="2">
    <location>
        <position position="50"/>
    </location>
</feature>
<feature type="transmembrane region" description="Helical" evidence="1">
    <location>
        <begin position="20"/>
        <end position="42"/>
    </location>
</feature>
<reference evidence="2 3" key="1">
    <citation type="journal article" date="2018" name="PLoS ONE">
        <title>The draft genome of Kipferlia bialata reveals reductive genome evolution in fornicate parasites.</title>
        <authorList>
            <person name="Tanifuji G."/>
            <person name="Takabayashi S."/>
            <person name="Kume K."/>
            <person name="Takagi M."/>
            <person name="Nakayama T."/>
            <person name="Kamikawa R."/>
            <person name="Inagaki Y."/>
            <person name="Hashimoto T."/>
        </authorList>
    </citation>
    <scope>NUCLEOTIDE SEQUENCE [LARGE SCALE GENOMIC DNA]</scope>
    <source>
        <strain evidence="2">NY0173</strain>
    </source>
</reference>
<organism evidence="2 3">
    <name type="scientific">Kipferlia bialata</name>
    <dbReference type="NCBI Taxonomy" id="797122"/>
    <lineage>
        <taxon>Eukaryota</taxon>
        <taxon>Metamonada</taxon>
        <taxon>Carpediemonas-like organisms</taxon>
        <taxon>Kipferlia</taxon>
    </lineage>
</organism>
<accession>A0A9K3D699</accession>
<keyword evidence="1" id="KW-1133">Transmembrane helix</keyword>
<evidence type="ECO:0000313" key="3">
    <source>
        <dbReference type="Proteomes" id="UP000265618"/>
    </source>
</evidence>
<keyword evidence="1" id="KW-0472">Membrane</keyword>
<evidence type="ECO:0000256" key="1">
    <source>
        <dbReference type="SAM" id="Phobius"/>
    </source>
</evidence>
<dbReference type="Proteomes" id="UP000265618">
    <property type="component" value="Unassembled WGS sequence"/>
</dbReference>
<proteinExistence type="predicted"/>
<keyword evidence="1" id="KW-0812">Transmembrane</keyword>
<evidence type="ECO:0000313" key="2">
    <source>
        <dbReference type="EMBL" id="GIQ88073.1"/>
    </source>
</evidence>
<keyword evidence="3" id="KW-1185">Reference proteome</keyword>
<gene>
    <name evidence="2" type="ORF">KIPB_010242</name>
</gene>
<comment type="caution">
    <text evidence="2">The sequence shown here is derived from an EMBL/GenBank/DDBJ whole genome shotgun (WGS) entry which is preliminary data.</text>
</comment>
<name>A0A9K3D699_9EUKA</name>
<dbReference type="EMBL" id="BDIP01003744">
    <property type="protein sequence ID" value="GIQ88073.1"/>
    <property type="molecule type" value="Genomic_DNA"/>
</dbReference>
<dbReference type="AlphaFoldDB" id="A0A9K3D699"/>
<sequence>ASVAKAEAVCGKLSKDSPKVFLMSGLVLCGCLVVAGTISRVIDIIKMEAP</sequence>